<evidence type="ECO:0000259" key="6">
    <source>
        <dbReference type="Pfam" id="PF13946"/>
    </source>
</evidence>
<name>A0A6N9HJX7_9BURK</name>
<dbReference type="InterPro" id="IPR025282">
    <property type="entry name" value="DUF4214"/>
</dbReference>
<feature type="domain" description="DUF4214" evidence="6">
    <location>
        <begin position="822"/>
        <end position="890"/>
    </location>
</feature>
<dbReference type="GO" id="GO:0005509">
    <property type="term" value="F:calcium ion binding"/>
    <property type="evidence" value="ECO:0007669"/>
    <property type="project" value="InterPro"/>
</dbReference>
<dbReference type="InterPro" id="IPR011049">
    <property type="entry name" value="Serralysin-like_metalloprot_C"/>
</dbReference>
<evidence type="ECO:0000256" key="1">
    <source>
        <dbReference type="ARBA" id="ARBA00004613"/>
    </source>
</evidence>
<dbReference type="AlphaFoldDB" id="A0A6N9HJX7"/>
<accession>A0A6N9HJX7</accession>
<evidence type="ECO:0000256" key="3">
    <source>
        <dbReference type="ARBA" id="ARBA00022729"/>
    </source>
</evidence>
<dbReference type="InterPro" id="IPR050557">
    <property type="entry name" value="RTX_toxin/Mannuronan_C5-epim"/>
</dbReference>
<dbReference type="Pfam" id="PF13205">
    <property type="entry name" value="Big_5"/>
    <property type="match status" value="1"/>
</dbReference>
<evidence type="ECO:0000313" key="8">
    <source>
        <dbReference type="Proteomes" id="UP000448575"/>
    </source>
</evidence>
<dbReference type="PANTHER" id="PTHR38340">
    <property type="entry name" value="S-LAYER PROTEIN"/>
    <property type="match status" value="1"/>
</dbReference>
<dbReference type="PANTHER" id="PTHR38340:SF1">
    <property type="entry name" value="S-LAYER PROTEIN"/>
    <property type="match status" value="1"/>
</dbReference>
<dbReference type="InterPro" id="IPR018511">
    <property type="entry name" value="Hemolysin-typ_Ca-bd_CS"/>
</dbReference>
<proteinExistence type="predicted"/>
<keyword evidence="2" id="KW-0964">Secreted</keyword>
<dbReference type="NCBIfam" id="TIGR03661">
    <property type="entry name" value="T1SS_VCA0849"/>
    <property type="match status" value="1"/>
</dbReference>
<dbReference type="GO" id="GO:0005576">
    <property type="term" value="C:extracellular region"/>
    <property type="evidence" value="ECO:0007669"/>
    <property type="project" value="UniProtKB-SubCell"/>
</dbReference>
<dbReference type="PROSITE" id="PS00330">
    <property type="entry name" value="HEMOLYSIN_CALCIUM"/>
    <property type="match status" value="5"/>
</dbReference>
<comment type="caution">
    <text evidence="7">The sequence shown here is derived from an EMBL/GenBank/DDBJ whole genome shotgun (WGS) entry which is preliminary data.</text>
</comment>
<dbReference type="PRINTS" id="PR00313">
    <property type="entry name" value="CABNDNGRPT"/>
</dbReference>
<evidence type="ECO:0000313" key="7">
    <source>
        <dbReference type="EMBL" id="MYN03884.1"/>
    </source>
</evidence>
<reference evidence="7 8" key="1">
    <citation type="submission" date="2019-12" db="EMBL/GenBank/DDBJ databases">
        <title>Novel species isolated from a subtropical stream in China.</title>
        <authorList>
            <person name="Lu H."/>
        </authorList>
    </citation>
    <scope>NUCLEOTIDE SEQUENCE [LARGE SCALE GENOMIC DNA]</scope>
    <source>
        <strain evidence="7 8">DS3</strain>
    </source>
</reference>
<dbReference type="InterPro" id="IPR019960">
    <property type="entry name" value="T1SS_VCA0849"/>
</dbReference>
<evidence type="ECO:0000256" key="2">
    <source>
        <dbReference type="ARBA" id="ARBA00022525"/>
    </source>
</evidence>
<gene>
    <name evidence="7" type="ORF">GTP41_17460</name>
</gene>
<dbReference type="Pfam" id="PF00353">
    <property type="entry name" value="HemolysinCabind"/>
    <property type="match status" value="7"/>
</dbReference>
<evidence type="ECO:0000259" key="5">
    <source>
        <dbReference type="Pfam" id="PF13205"/>
    </source>
</evidence>
<organism evidence="7 8">
    <name type="scientific">Pseudoduganella guangdongensis</name>
    <dbReference type="NCBI Taxonomy" id="2692179"/>
    <lineage>
        <taxon>Bacteria</taxon>
        <taxon>Pseudomonadati</taxon>
        <taxon>Pseudomonadota</taxon>
        <taxon>Betaproteobacteria</taxon>
        <taxon>Burkholderiales</taxon>
        <taxon>Oxalobacteraceae</taxon>
        <taxon>Telluria group</taxon>
        <taxon>Pseudoduganella</taxon>
    </lineage>
</organism>
<evidence type="ECO:0000256" key="4">
    <source>
        <dbReference type="SAM" id="MobiDB-lite"/>
    </source>
</evidence>
<dbReference type="InterPro" id="IPR032812">
    <property type="entry name" value="SbsA_Ig"/>
</dbReference>
<dbReference type="InterPro" id="IPR001343">
    <property type="entry name" value="Hemolysn_Ca-bd"/>
</dbReference>
<dbReference type="Pfam" id="PF13946">
    <property type="entry name" value="DUF4214"/>
    <property type="match status" value="1"/>
</dbReference>
<keyword evidence="8" id="KW-1185">Reference proteome</keyword>
<protein>
    <submittedName>
        <fullName evidence="7">DUF4214 domain-containing protein</fullName>
    </submittedName>
</protein>
<sequence length="908" mass="94979">MPSLVTLISRSPAENASYVDAGANIVLTFSGPVKAGTGKVEIVGGYGRFALSEPMSSGFITISGNTVTIDLPRDLPFYSHIRVSFTENWLLDSAGTSVSGPGDFNFWTGLSATPLTMEGTNGVDRLVGSELVDYLGGLGGNDEVIGNGGDDVLAGGAGDDRVWGDDGNDWVLGGAGNDQLWGDYGDDVLEGGSGDDELIDLHGKNTLYGGEGNDAIYVSGGDDLVYGGSGDDRILASDGDIVFGDEGNDSFKLQLLGWSGSGKVDGGGGDDNFDIGLNKTKSGMLSLAGGSGRDTYLLSLWRYGEGTYQCEITDFEAGANGDKIDLTSVIRHIELEYRWREGNPFAPGGFLRLRADGNDTVLILKGDSEETLLRFKNVPLGQLTGDNFVGGFRPDGGSQGLTLQGTGGNDELHGYAADDLLIGEDGDDKLIGAGGNDVLRGGTGADTLDGGDGDDVLDGGAGNDSLSGGWGKNSLRGGEGDDRIWAGGSDYTAEGNEGDDFITADGTGRIFGGEGNDVLTYFNSSLYAGTVNLDGGAGDDIINIKNHYGHFGASTITARGGVGRDTFNLRTATDITISDFTAGTDGDLIDVMDLLPASIQVNPFGSGGYLRLRQEGMNTVLELDQDGAAGTAAHWRDLITFSNTSATDFTRNNFVPGLSPTGENEGKSLVGGDGKDELRGGFLNDTLDGGDGDDRLNGEAGRDVLHGGAGNDVLNGGEGDDWLGGGAGFDVVQMPNTRTTVNIWREGGSIKIQDLDGNGGIDTLDGVERLQLRGSTVAFDGEGSGGQIYRLYQAAFDRKPDMVGAGFWILQADRGVSLQNIAEGFVTSDEFKRLYGSNPTNGELVDLLYQNVQHRKPGAEDRAFWIDVLDRKLAPLSSVLASFSESQENVVNLAAIVGAGFEYIPWMG</sequence>
<dbReference type="RefSeq" id="WP_161026852.1">
    <property type="nucleotide sequence ID" value="NZ_WWCJ01000012.1"/>
</dbReference>
<dbReference type="Gene3D" id="2.150.10.10">
    <property type="entry name" value="Serralysin-like metalloprotease, C-terminal"/>
    <property type="match status" value="6"/>
</dbReference>
<feature type="domain" description="SbsA Ig-like" evidence="5">
    <location>
        <begin position="6"/>
        <end position="108"/>
    </location>
</feature>
<comment type="subcellular location">
    <subcellularLocation>
        <location evidence="1">Secreted</location>
    </subcellularLocation>
</comment>
<feature type="region of interest" description="Disordered" evidence="4">
    <location>
        <begin position="441"/>
        <end position="479"/>
    </location>
</feature>
<dbReference type="SUPFAM" id="SSF51120">
    <property type="entry name" value="beta-Roll"/>
    <property type="match status" value="6"/>
</dbReference>
<keyword evidence="3" id="KW-0732">Signal</keyword>
<dbReference type="EMBL" id="WWCJ01000012">
    <property type="protein sequence ID" value="MYN03884.1"/>
    <property type="molecule type" value="Genomic_DNA"/>
</dbReference>
<dbReference type="Proteomes" id="UP000448575">
    <property type="component" value="Unassembled WGS sequence"/>
</dbReference>